<dbReference type="InterPro" id="IPR003658">
    <property type="entry name" value="Anti-sigma_ant"/>
</dbReference>
<feature type="domain" description="STAS" evidence="3">
    <location>
        <begin position="4"/>
        <end position="114"/>
    </location>
</feature>
<dbReference type="STRING" id="1123384.AJ81_02725"/>
<dbReference type="Gene3D" id="3.30.750.24">
    <property type="entry name" value="STAS domain"/>
    <property type="match status" value="1"/>
</dbReference>
<dbReference type="PANTHER" id="PTHR33495:SF2">
    <property type="entry name" value="ANTI-SIGMA FACTOR ANTAGONIST TM_1081-RELATED"/>
    <property type="match status" value="1"/>
</dbReference>
<keyword evidence="5" id="KW-1185">Reference proteome</keyword>
<proteinExistence type="inferred from homology"/>
<dbReference type="InterPro" id="IPR002645">
    <property type="entry name" value="STAS_dom"/>
</dbReference>
<protein>
    <recommendedName>
        <fullName evidence="2">Anti-sigma factor antagonist</fullName>
    </recommendedName>
</protein>
<dbReference type="OrthoDB" id="9794628at2"/>
<name>A0A0X1KPS1_9THEM</name>
<evidence type="ECO:0000256" key="2">
    <source>
        <dbReference type="RuleBase" id="RU003749"/>
    </source>
</evidence>
<accession>A0A0X1KPS1</accession>
<dbReference type="NCBIfam" id="TIGR00377">
    <property type="entry name" value="ant_ant_sig"/>
    <property type="match status" value="1"/>
</dbReference>
<dbReference type="Pfam" id="PF01740">
    <property type="entry name" value="STAS"/>
    <property type="match status" value="1"/>
</dbReference>
<dbReference type="PANTHER" id="PTHR33495">
    <property type="entry name" value="ANTI-SIGMA FACTOR ANTAGONIST TM_1081-RELATED-RELATED"/>
    <property type="match status" value="1"/>
</dbReference>
<dbReference type="KEGG" id="phy:AJ81_02725"/>
<reference evidence="4 5" key="1">
    <citation type="submission" date="2014-01" db="EMBL/GenBank/DDBJ databases">
        <title>Genome sequencing of Thermotog hypogea.</title>
        <authorList>
            <person name="Zhang X."/>
            <person name="Alvare G."/>
            <person name="Fristensky B."/>
            <person name="Chen L."/>
            <person name="Suen T."/>
            <person name="Chen Q."/>
            <person name="Ma K."/>
        </authorList>
    </citation>
    <scope>NUCLEOTIDE SEQUENCE [LARGE SCALE GENOMIC DNA]</scope>
    <source>
        <strain evidence="4 5">DSM 11164</strain>
    </source>
</reference>
<sequence>MSEQNWTAIELKNVVVVKPHGELDMNNSFQFKSFVKDKYISAGKSNVIVDLSEVEYMDSSALGVLLGLQRAARLNGGSLALCGLHENLARILKITSLEGVFKIYPAVEEALKFFLEGN</sequence>
<evidence type="ECO:0000313" key="5">
    <source>
        <dbReference type="Proteomes" id="UP000077469"/>
    </source>
</evidence>
<gene>
    <name evidence="4" type="ORF">AJ81_02725</name>
</gene>
<dbReference type="SUPFAM" id="SSF52091">
    <property type="entry name" value="SpoIIaa-like"/>
    <property type="match status" value="1"/>
</dbReference>
<evidence type="ECO:0000313" key="4">
    <source>
        <dbReference type="EMBL" id="AJC73297.1"/>
    </source>
</evidence>
<comment type="similarity">
    <text evidence="1 2">Belongs to the anti-sigma-factor antagonist family.</text>
</comment>
<dbReference type="AlphaFoldDB" id="A0A0X1KPS1"/>
<organism evidence="4 5">
    <name type="scientific">Pseudothermotoga hypogea DSM 11164 = NBRC 106472</name>
    <dbReference type="NCBI Taxonomy" id="1123384"/>
    <lineage>
        <taxon>Bacteria</taxon>
        <taxon>Thermotogati</taxon>
        <taxon>Thermotogota</taxon>
        <taxon>Thermotogae</taxon>
        <taxon>Thermotogales</taxon>
        <taxon>Thermotogaceae</taxon>
        <taxon>Pseudothermotoga</taxon>
    </lineage>
</organism>
<dbReference type="PaxDb" id="1123384-AJ81_02725"/>
<dbReference type="EMBL" id="CP007141">
    <property type="protein sequence ID" value="AJC73297.1"/>
    <property type="molecule type" value="Genomic_DNA"/>
</dbReference>
<dbReference type="RefSeq" id="WP_031503845.1">
    <property type="nucleotide sequence ID" value="NC_022795.1"/>
</dbReference>
<dbReference type="PATRIC" id="fig|1123384.7.peg.537"/>
<dbReference type="InterPro" id="IPR036513">
    <property type="entry name" value="STAS_dom_sf"/>
</dbReference>
<dbReference type="PROSITE" id="PS50801">
    <property type="entry name" value="STAS"/>
    <property type="match status" value="1"/>
</dbReference>
<dbReference type="Proteomes" id="UP000077469">
    <property type="component" value="Chromosome"/>
</dbReference>
<evidence type="ECO:0000259" key="3">
    <source>
        <dbReference type="PROSITE" id="PS50801"/>
    </source>
</evidence>
<dbReference type="GO" id="GO:0043856">
    <property type="term" value="F:anti-sigma factor antagonist activity"/>
    <property type="evidence" value="ECO:0007669"/>
    <property type="project" value="InterPro"/>
</dbReference>
<dbReference type="CDD" id="cd07043">
    <property type="entry name" value="STAS_anti-anti-sigma_factors"/>
    <property type="match status" value="1"/>
</dbReference>
<evidence type="ECO:0000256" key="1">
    <source>
        <dbReference type="ARBA" id="ARBA00009013"/>
    </source>
</evidence>